<keyword evidence="3" id="KW-1185">Reference proteome</keyword>
<name>F4GJZ2_PARC1</name>
<dbReference type="CDD" id="cd00093">
    <property type="entry name" value="HTH_XRE"/>
    <property type="match status" value="1"/>
</dbReference>
<dbReference type="PROSITE" id="PS50943">
    <property type="entry name" value="HTH_CROC1"/>
    <property type="match status" value="1"/>
</dbReference>
<accession>F4GJZ2</accession>
<dbReference type="GO" id="GO:0003677">
    <property type="term" value="F:DNA binding"/>
    <property type="evidence" value="ECO:0007669"/>
    <property type="project" value="InterPro"/>
</dbReference>
<dbReference type="InterPro" id="IPR001387">
    <property type="entry name" value="Cro/C1-type_HTH"/>
</dbReference>
<proteinExistence type="predicted"/>
<dbReference type="OrthoDB" id="371168at2"/>
<dbReference type="AlphaFoldDB" id="F4GJZ2"/>
<dbReference type="EMBL" id="CP002659">
    <property type="protein sequence ID" value="AEC01417.1"/>
    <property type="molecule type" value="Genomic_DNA"/>
</dbReference>
<evidence type="ECO:0000259" key="1">
    <source>
        <dbReference type="PROSITE" id="PS50943"/>
    </source>
</evidence>
<reference evidence="2 3" key="2">
    <citation type="journal article" date="2012" name="Stand. Genomic Sci.">
        <title>Complete genome sequence of the termite hindgut bacterium Spirochaeta coccoides type strain (SPN1(T)), reclassification in the genus Sphaerochaeta as Sphaerochaeta coccoides comb. nov. and emendations of the family Spirochaetaceae and the genus Sphaerochaeta.</title>
        <authorList>
            <person name="Abt B."/>
            <person name="Han C."/>
            <person name="Scheuner C."/>
            <person name="Lu M."/>
            <person name="Lapidus A."/>
            <person name="Nolan M."/>
            <person name="Lucas S."/>
            <person name="Hammon N."/>
            <person name="Deshpande S."/>
            <person name="Cheng J.F."/>
            <person name="Tapia R."/>
            <person name="Goodwin L.A."/>
            <person name="Pitluck S."/>
            <person name="Liolios K."/>
            <person name="Pagani I."/>
            <person name="Ivanova N."/>
            <person name="Mavromatis K."/>
            <person name="Mikhailova N."/>
            <person name="Huntemann M."/>
            <person name="Pati A."/>
            <person name="Chen A."/>
            <person name="Palaniappan K."/>
            <person name="Land M."/>
            <person name="Hauser L."/>
            <person name="Brambilla E.M."/>
            <person name="Rohde M."/>
            <person name="Spring S."/>
            <person name="Gronow S."/>
            <person name="Goker M."/>
            <person name="Woyke T."/>
            <person name="Bristow J."/>
            <person name="Eisen J.A."/>
            <person name="Markowitz V."/>
            <person name="Hugenholtz P."/>
            <person name="Kyrpides N.C."/>
            <person name="Klenk H.P."/>
            <person name="Detter J.C."/>
        </authorList>
    </citation>
    <scope>NUCLEOTIDE SEQUENCE [LARGE SCALE GENOMIC DNA]</scope>
    <source>
        <strain evidence="3">ATCC BAA-1237 / DSM 17374 / SPN1</strain>
    </source>
</reference>
<dbReference type="InterPro" id="IPR010982">
    <property type="entry name" value="Lambda_DNA-bd_dom_sf"/>
</dbReference>
<sequence>MISYKKLWHVLLDKDLKKKDLIMLAGVSSYTISKLNRGDNVTTDVLQRICKGLDCDLSDIMELVPDEDESTARD</sequence>
<dbReference type="Pfam" id="PF13443">
    <property type="entry name" value="HTH_26"/>
    <property type="match status" value="1"/>
</dbReference>
<evidence type="ECO:0000313" key="3">
    <source>
        <dbReference type="Proteomes" id="UP000007939"/>
    </source>
</evidence>
<dbReference type="Gene3D" id="1.10.260.40">
    <property type="entry name" value="lambda repressor-like DNA-binding domains"/>
    <property type="match status" value="1"/>
</dbReference>
<dbReference type="KEGG" id="scc:Spico_0179"/>
<dbReference type="eggNOG" id="COG3655">
    <property type="taxonomic scope" value="Bacteria"/>
</dbReference>
<dbReference type="Proteomes" id="UP000007939">
    <property type="component" value="Chromosome"/>
</dbReference>
<dbReference type="RefSeq" id="WP_013738813.1">
    <property type="nucleotide sequence ID" value="NC_015436.1"/>
</dbReference>
<dbReference type="STRING" id="760011.Spico_0179"/>
<protein>
    <recommendedName>
        <fullName evidence="1">HTH cro/C1-type domain-containing protein</fullName>
    </recommendedName>
</protein>
<gene>
    <name evidence="2" type="ordered locus">Spico_0179</name>
</gene>
<dbReference type="HOGENOM" id="CLU_066192_31_1_12"/>
<reference evidence="3" key="1">
    <citation type="submission" date="2011-04" db="EMBL/GenBank/DDBJ databases">
        <title>The complete genome of Spirochaeta coccoides DSM 17374.</title>
        <authorList>
            <person name="Lucas S."/>
            <person name="Copeland A."/>
            <person name="Lapidus A."/>
            <person name="Bruce D."/>
            <person name="Goodwin L."/>
            <person name="Pitluck S."/>
            <person name="Peters L."/>
            <person name="Kyrpides N."/>
            <person name="Mavromatis K."/>
            <person name="Pagani I."/>
            <person name="Ivanova N."/>
            <person name="Ovchinnikova G."/>
            <person name="Lu M."/>
            <person name="Detter J.C."/>
            <person name="Tapia R."/>
            <person name="Han C."/>
            <person name="Land M."/>
            <person name="Hauser L."/>
            <person name="Markowitz V."/>
            <person name="Cheng J.-F."/>
            <person name="Hugenholtz P."/>
            <person name="Woyke T."/>
            <person name="Wu D."/>
            <person name="Spring S."/>
            <person name="Schroeder M."/>
            <person name="Brambilla E."/>
            <person name="Klenk H.-P."/>
            <person name="Eisen J.A."/>
        </authorList>
    </citation>
    <scope>NUCLEOTIDE SEQUENCE [LARGE SCALE GENOMIC DNA]</scope>
    <source>
        <strain evidence="3">ATCC BAA-1237 / DSM 17374 / SPN1</strain>
    </source>
</reference>
<feature type="domain" description="HTH cro/C1-type" evidence="1">
    <location>
        <begin position="24"/>
        <end position="60"/>
    </location>
</feature>
<dbReference type="SUPFAM" id="SSF47413">
    <property type="entry name" value="lambda repressor-like DNA-binding domains"/>
    <property type="match status" value="1"/>
</dbReference>
<evidence type="ECO:0000313" key="2">
    <source>
        <dbReference type="EMBL" id="AEC01417.1"/>
    </source>
</evidence>
<organism evidence="2 3">
    <name type="scientific">Parasphaerochaeta coccoides (strain ATCC BAA-1237 / DSM 17374 / SPN1)</name>
    <name type="common">Sphaerochaeta coccoides</name>
    <dbReference type="NCBI Taxonomy" id="760011"/>
    <lineage>
        <taxon>Bacteria</taxon>
        <taxon>Pseudomonadati</taxon>
        <taxon>Spirochaetota</taxon>
        <taxon>Spirochaetia</taxon>
        <taxon>Spirochaetales</taxon>
        <taxon>Sphaerochaetaceae</taxon>
        <taxon>Parasphaerochaeta</taxon>
    </lineage>
</organism>